<evidence type="ECO:0000259" key="2">
    <source>
        <dbReference type="Pfam" id="PF02525"/>
    </source>
</evidence>
<dbReference type="RefSeq" id="WP_131574231.1">
    <property type="nucleotide sequence ID" value="NZ_CBCSAJ010000021.1"/>
</dbReference>
<gene>
    <name evidence="3" type="ORF">ACFQ5P_06005</name>
</gene>
<dbReference type="PANTHER" id="PTHR47307">
    <property type="entry name" value="GLUTATHIONE-REGULATED POTASSIUM-EFFLUX SYSTEM ANCILLARY PROTEIN KEFG"/>
    <property type="match status" value="1"/>
</dbReference>
<evidence type="ECO:0000256" key="1">
    <source>
        <dbReference type="ARBA" id="ARBA00023002"/>
    </source>
</evidence>
<dbReference type="EC" id="1.-.-.-" evidence="3"/>
<name>A0ABW4DVI0_9RHOB</name>
<evidence type="ECO:0000313" key="4">
    <source>
        <dbReference type="Proteomes" id="UP001597302"/>
    </source>
</evidence>
<organism evidence="3 4">
    <name type="scientific">Paracoccus nototheniae</name>
    <dbReference type="NCBI Taxonomy" id="2489002"/>
    <lineage>
        <taxon>Bacteria</taxon>
        <taxon>Pseudomonadati</taxon>
        <taxon>Pseudomonadota</taxon>
        <taxon>Alphaproteobacteria</taxon>
        <taxon>Rhodobacterales</taxon>
        <taxon>Paracoccaceae</taxon>
        <taxon>Paracoccus</taxon>
    </lineage>
</organism>
<dbReference type="InterPro" id="IPR029039">
    <property type="entry name" value="Flavoprotein-like_sf"/>
</dbReference>
<dbReference type="InterPro" id="IPR003680">
    <property type="entry name" value="Flavodoxin_fold"/>
</dbReference>
<dbReference type="InterPro" id="IPR046980">
    <property type="entry name" value="KefG/KefF"/>
</dbReference>
<dbReference type="SUPFAM" id="SSF52218">
    <property type="entry name" value="Flavoproteins"/>
    <property type="match status" value="1"/>
</dbReference>
<dbReference type="Pfam" id="PF02525">
    <property type="entry name" value="Flavodoxin_2"/>
    <property type="match status" value="1"/>
</dbReference>
<accession>A0ABW4DVI0</accession>
<comment type="caution">
    <text evidence="3">The sequence shown here is derived from an EMBL/GenBank/DDBJ whole genome shotgun (WGS) entry which is preliminary data.</text>
</comment>
<dbReference type="PANTHER" id="PTHR47307:SF1">
    <property type="entry name" value="GLUTATHIONE-REGULATED POTASSIUM-EFFLUX SYSTEM ANCILLARY PROTEIN KEFG"/>
    <property type="match status" value="1"/>
</dbReference>
<dbReference type="GO" id="GO:0016491">
    <property type="term" value="F:oxidoreductase activity"/>
    <property type="evidence" value="ECO:0007669"/>
    <property type="project" value="UniProtKB-KW"/>
</dbReference>
<keyword evidence="4" id="KW-1185">Reference proteome</keyword>
<dbReference type="Proteomes" id="UP001597302">
    <property type="component" value="Unassembled WGS sequence"/>
</dbReference>
<dbReference type="EMBL" id="JBHTOQ010000012">
    <property type="protein sequence ID" value="MFD1480841.1"/>
    <property type="molecule type" value="Genomic_DNA"/>
</dbReference>
<feature type="domain" description="Flavodoxin-like fold" evidence="2">
    <location>
        <begin position="3"/>
        <end position="170"/>
    </location>
</feature>
<protein>
    <submittedName>
        <fullName evidence="3">NAD(P)H-dependent oxidoreductase</fullName>
        <ecNumber evidence="3">1.-.-.-</ecNumber>
        <ecNumber evidence="3">1.6.99.-</ecNumber>
    </submittedName>
</protein>
<keyword evidence="1 3" id="KW-0560">Oxidoreductase</keyword>
<reference evidence="4" key="1">
    <citation type="journal article" date="2019" name="Int. J. Syst. Evol. Microbiol.">
        <title>The Global Catalogue of Microorganisms (GCM) 10K type strain sequencing project: providing services to taxonomists for standard genome sequencing and annotation.</title>
        <authorList>
            <consortium name="The Broad Institute Genomics Platform"/>
            <consortium name="The Broad Institute Genome Sequencing Center for Infectious Disease"/>
            <person name="Wu L."/>
            <person name="Ma J."/>
        </authorList>
    </citation>
    <scope>NUCLEOTIDE SEQUENCE [LARGE SCALE GENOMIC DNA]</scope>
    <source>
        <strain evidence="4">CCM 8875</strain>
    </source>
</reference>
<dbReference type="EC" id="1.6.99.-" evidence="3"/>
<evidence type="ECO:0000313" key="3">
    <source>
        <dbReference type="EMBL" id="MFD1480841.1"/>
    </source>
</evidence>
<proteinExistence type="predicted"/>
<dbReference type="Gene3D" id="3.40.50.360">
    <property type="match status" value="1"/>
</dbReference>
<sequence length="188" mass="20364">MTTTLVLVFHPDLARSHANAALVRAAATVPGVTVIDMTATRSEGPNAFPDTAAQAALLLAADRIVLQFPLQWYSTPPLLKEWMDVVLTRMVYLAFDQEGRHLRGKPLMIAATAGNRASSYQRGGANLMPLRDLLAPLWATANRCGLVMAEPFLLYEADELTPAERDVAAADYLGALECWIASTALVEV</sequence>